<evidence type="ECO:0000256" key="5">
    <source>
        <dbReference type="ARBA" id="ARBA00022714"/>
    </source>
</evidence>
<feature type="domain" description="FAD-binding FR-type" evidence="14">
    <location>
        <begin position="208"/>
        <end position="304"/>
    </location>
</feature>
<dbReference type="InterPro" id="IPR017927">
    <property type="entry name" value="FAD-bd_FR_type"/>
</dbReference>
<dbReference type="SUPFAM" id="SSF52343">
    <property type="entry name" value="Ferredoxin reductase-like, C-terminal NADP-linked domain"/>
    <property type="match status" value="1"/>
</dbReference>
<keyword evidence="9" id="KW-0560">Oxidoreductase</keyword>
<name>A0A8J7FPC4_9NEIS</name>
<keyword evidence="11" id="KW-0411">Iron-sulfur</keyword>
<keyword evidence="10" id="KW-0408">Iron</keyword>
<evidence type="ECO:0000313" key="15">
    <source>
        <dbReference type="EMBL" id="MBE9609719.1"/>
    </source>
</evidence>
<comment type="cofactor">
    <cofactor evidence="1">
        <name>FAD</name>
        <dbReference type="ChEBI" id="CHEBI:57692"/>
    </cofactor>
</comment>
<keyword evidence="6" id="KW-0479">Metal-binding</keyword>
<dbReference type="EMBL" id="JADFUA010000005">
    <property type="protein sequence ID" value="MBE9609719.1"/>
    <property type="molecule type" value="Genomic_DNA"/>
</dbReference>
<dbReference type="GO" id="GO:0016020">
    <property type="term" value="C:membrane"/>
    <property type="evidence" value="ECO:0007669"/>
    <property type="project" value="UniProtKB-SubCell"/>
</dbReference>
<dbReference type="PROSITE" id="PS51384">
    <property type="entry name" value="FAD_FR"/>
    <property type="match status" value="1"/>
</dbReference>
<gene>
    <name evidence="15" type="ORF">INR99_10170</name>
</gene>
<dbReference type="GO" id="GO:0016491">
    <property type="term" value="F:oxidoreductase activity"/>
    <property type="evidence" value="ECO:0007669"/>
    <property type="project" value="UniProtKB-KW"/>
</dbReference>
<reference evidence="15 16" key="1">
    <citation type="submission" date="2020-10" db="EMBL/GenBank/DDBJ databases">
        <title>The genome sequence of Chitinilyticum litopenaei 4Y14.</title>
        <authorList>
            <person name="Liu Y."/>
        </authorList>
    </citation>
    <scope>NUCLEOTIDE SEQUENCE [LARGE SCALE GENOMIC DNA]</scope>
    <source>
        <strain evidence="15 16">4Y14</strain>
    </source>
</reference>
<dbReference type="CDD" id="cd06198">
    <property type="entry name" value="FNR_like_3"/>
    <property type="match status" value="1"/>
</dbReference>
<feature type="transmembrane region" description="Helical" evidence="13">
    <location>
        <begin position="129"/>
        <end position="146"/>
    </location>
</feature>
<dbReference type="Gene3D" id="2.40.30.10">
    <property type="entry name" value="Translation factors"/>
    <property type="match status" value="1"/>
</dbReference>
<dbReference type="Pfam" id="PF01794">
    <property type="entry name" value="Ferric_reduct"/>
    <property type="match status" value="1"/>
</dbReference>
<dbReference type="GO" id="GO:0046872">
    <property type="term" value="F:metal ion binding"/>
    <property type="evidence" value="ECO:0007669"/>
    <property type="project" value="UniProtKB-KW"/>
</dbReference>
<evidence type="ECO:0000256" key="6">
    <source>
        <dbReference type="ARBA" id="ARBA00022723"/>
    </source>
</evidence>
<evidence type="ECO:0000256" key="1">
    <source>
        <dbReference type="ARBA" id="ARBA00001974"/>
    </source>
</evidence>
<evidence type="ECO:0000256" key="12">
    <source>
        <dbReference type="ARBA" id="ARBA00023136"/>
    </source>
</evidence>
<comment type="subcellular location">
    <subcellularLocation>
        <location evidence="2">Membrane</location>
        <topology evidence="2">Multi-pass membrane protein</topology>
    </subcellularLocation>
</comment>
<evidence type="ECO:0000256" key="3">
    <source>
        <dbReference type="ARBA" id="ARBA00022630"/>
    </source>
</evidence>
<keyword evidence="3" id="KW-0285">Flavoprotein</keyword>
<feature type="transmembrane region" description="Helical" evidence="13">
    <location>
        <begin position="158"/>
        <end position="178"/>
    </location>
</feature>
<evidence type="ECO:0000256" key="7">
    <source>
        <dbReference type="ARBA" id="ARBA00022827"/>
    </source>
</evidence>
<evidence type="ECO:0000256" key="9">
    <source>
        <dbReference type="ARBA" id="ARBA00023002"/>
    </source>
</evidence>
<dbReference type="RefSeq" id="WP_194116243.1">
    <property type="nucleotide sequence ID" value="NZ_JADFUA010000005.1"/>
</dbReference>
<keyword evidence="7" id="KW-0274">FAD</keyword>
<dbReference type="GO" id="GO:0050660">
    <property type="term" value="F:flavin adenine dinucleotide binding"/>
    <property type="evidence" value="ECO:0007669"/>
    <property type="project" value="TreeGrafter"/>
</dbReference>
<evidence type="ECO:0000256" key="8">
    <source>
        <dbReference type="ARBA" id="ARBA00022989"/>
    </source>
</evidence>
<feature type="transmembrane region" description="Helical" evidence="13">
    <location>
        <begin position="184"/>
        <end position="202"/>
    </location>
</feature>
<dbReference type="Proteomes" id="UP000604481">
    <property type="component" value="Unassembled WGS sequence"/>
</dbReference>
<dbReference type="Gene3D" id="3.40.50.80">
    <property type="entry name" value="Nucleotide-binding domain of ferredoxin-NADP reductase (FNR) module"/>
    <property type="match status" value="1"/>
</dbReference>
<evidence type="ECO:0000256" key="11">
    <source>
        <dbReference type="ARBA" id="ARBA00023014"/>
    </source>
</evidence>
<feature type="transmembrane region" description="Helical" evidence="13">
    <location>
        <begin position="37"/>
        <end position="56"/>
    </location>
</feature>
<dbReference type="SUPFAM" id="SSF63380">
    <property type="entry name" value="Riboflavin synthase domain-like"/>
    <property type="match status" value="1"/>
</dbReference>
<dbReference type="InterPro" id="IPR017938">
    <property type="entry name" value="Riboflavin_synthase-like_b-brl"/>
</dbReference>
<keyword evidence="16" id="KW-1185">Reference proteome</keyword>
<comment type="caution">
    <text evidence="15">The sequence shown here is derived from an EMBL/GenBank/DDBJ whole genome shotgun (WGS) entry which is preliminary data.</text>
</comment>
<evidence type="ECO:0000256" key="13">
    <source>
        <dbReference type="SAM" id="Phobius"/>
    </source>
</evidence>
<dbReference type="InterPro" id="IPR013130">
    <property type="entry name" value="Fe3_Rdtase_TM_dom"/>
</dbReference>
<dbReference type="PANTHER" id="PTHR47354:SF8">
    <property type="entry name" value="1,2-PHENYLACETYL-COA EPOXIDASE, SUBUNIT E"/>
    <property type="match status" value="1"/>
</dbReference>
<dbReference type="AlphaFoldDB" id="A0A8J7FPC4"/>
<keyword evidence="4 13" id="KW-0812">Transmembrane</keyword>
<evidence type="ECO:0000259" key="14">
    <source>
        <dbReference type="PROSITE" id="PS51384"/>
    </source>
</evidence>
<evidence type="ECO:0000313" key="16">
    <source>
        <dbReference type="Proteomes" id="UP000604481"/>
    </source>
</evidence>
<evidence type="ECO:0000256" key="10">
    <source>
        <dbReference type="ARBA" id="ARBA00023004"/>
    </source>
</evidence>
<dbReference type="InterPro" id="IPR039261">
    <property type="entry name" value="FNR_nucleotide-bd"/>
</dbReference>
<dbReference type="InterPro" id="IPR050415">
    <property type="entry name" value="MRET"/>
</dbReference>
<accession>A0A8J7FPC4</accession>
<sequence length="428" mass="47586">MKIVYGLLAMVVGTWLLTLWQAPPAVADIWWWRSQLINLSGALSFVLMGFIMLLAVRPAWLESRFGGLDRMYRVHKWAGIAAISFALLHYGLDLAKGLLRLFVERPPRVPRPDYWLDVLRGPVKDLGEWSVWLLAGMLVITLWQRFPYHVWRYVHKILAVIFLVLAAHAVVLAPPAWWQQPLGLLIGSAALLGSACALLSLAGRIGRRRQARAEVLSVTQRGDVLLLECRVPPDWRHEAGQFAFVRLPGWEGAHPFTIASAPGENRSLRFCIKALGDYTARLPALLQPGQMLTLEGPYGRFTPPASGRPQRWVAAGIGITPFLAWLESWQAHPASAPVADLHFCVSDAASAPELDRVQQLCTGLPSVNLHLHDSKAAGRADAPRLLARLPQDAQVWFCGPQGLGDALEAFLREQGLSQALHREVFRLR</sequence>
<evidence type="ECO:0000256" key="4">
    <source>
        <dbReference type="ARBA" id="ARBA00022692"/>
    </source>
</evidence>
<keyword evidence="8 13" id="KW-1133">Transmembrane helix</keyword>
<dbReference type="GO" id="GO:0051537">
    <property type="term" value="F:2 iron, 2 sulfur cluster binding"/>
    <property type="evidence" value="ECO:0007669"/>
    <property type="project" value="UniProtKB-KW"/>
</dbReference>
<dbReference type="InterPro" id="IPR013112">
    <property type="entry name" value="FAD-bd_8"/>
</dbReference>
<organism evidence="15 16">
    <name type="scientific">Chitinilyticum piscinae</name>
    <dbReference type="NCBI Taxonomy" id="2866724"/>
    <lineage>
        <taxon>Bacteria</taxon>
        <taxon>Pseudomonadati</taxon>
        <taxon>Pseudomonadota</taxon>
        <taxon>Betaproteobacteria</taxon>
        <taxon>Neisseriales</taxon>
        <taxon>Chitinibacteraceae</taxon>
        <taxon>Chitinilyticum</taxon>
    </lineage>
</organism>
<evidence type="ECO:0000256" key="2">
    <source>
        <dbReference type="ARBA" id="ARBA00004141"/>
    </source>
</evidence>
<keyword evidence="5" id="KW-0001">2Fe-2S</keyword>
<dbReference type="Pfam" id="PF08022">
    <property type="entry name" value="FAD_binding_8"/>
    <property type="match status" value="1"/>
</dbReference>
<keyword evidence="12 13" id="KW-0472">Membrane</keyword>
<protein>
    <submittedName>
        <fullName evidence="15">Ferric reductase-like transmembrane domain-containing protein</fullName>
    </submittedName>
</protein>
<feature type="transmembrane region" description="Helical" evidence="13">
    <location>
        <begin position="77"/>
        <end position="99"/>
    </location>
</feature>
<proteinExistence type="predicted"/>
<dbReference type="PANTHER" id="PTHR47354">
    <property type="entry name" value="NADH OXIDOREDUCTASE HCR"/>
    <property type="match status" value="1"/>
</dbReference>